<feature type="region of interest" description="Disordered" evidence="1">
    <location>
        <begin position="1"/>
        <end position="30"/>
    </location>
</feature>
<dbReference type="EMBL" id="BSXW01000285">
    <property type="protein sequence ID" value="GMF17538.1"/>
    <property type="molecule type" value="Genomic_DNA"/>
</dbReference>
<reference evidence="2" key="1">
    <citation type="submission" date="2023-04" db="EMBL/GenBank/DDBJ databases">
        <title>Phytophthora lilii NBRC 32176.</title>
        <authorList>
            <person name="Ichikawa N."/>
            <person name="Sato H."/>
            <person name="Tonouchi N."/>
        </authorList>
    </citation>
    <scope>NUCLEOTIDE SEQUENCE</scope>
    <source>
        <strain evidence="2">NBRC 32176</strain>
    </source>
</reference>
<protein>
    <submittedName>
        <fullName evidence="2">Unnamed protein product</fullName>
    </submittedName>
</protein>
<feature type="compositionally biased region" description="Polar residues" evidence="1">
    <location>
        <begin position="10"/>
        <end position="30"/>
    </location>
</feature>
<dbReference type="AlphaFoldDB" id="A0A9W6TL90"/>
<feature type="region of interest" description="Disordered" evidence="1">
    <location>
        <begin position="86"/>
        <end position="115"/>
    </location>
</feature>
<keyword evidence="3" id="KW-1185">Reference proteome</keyword>
<sequence length="155" mass="16627">MGVTAAARLRSTSLPQEPSRCNENRFSPSSLEDSACHACHAGVIQISPKDLPSQSARPRSESVPGKRPRKVVQVRVNLSEFVAAPPQSSAKSCIPTTSVQEPRKISECPENSTAPRLEVPSNANGRTLSQQQTLAPRVLAVRAVPKAVRRVTVAL</sequence>
<evidence type="ECO:0000313" key="3">
    <source>
        <dbReference type="Proteomes" id="UP001165083"/>
    </source>
</evidence>
<proteinExistence type="predicted"/>
<name>A0A9W6TL90_9STRA</name>
<feature type="compositionally biased region" description="Polar residues" evidence="1">
    <location>
        <begin position="86"/>
        <end position="100"/>
    </location>
</feature>
<comment type="caution">
    <text evidence="2">The sequence shown here is derived from an EMBL/GenBank/DDBJ whole genome shotgun (WGS) entry which is preliminary data.</text>
</comment>
<evidence type="ECO:0000256" key="1">
    <source>
        <dbReference type="SAM" id="MobiDB-lite"/>
    </source>
</evidence>
<evidence type="ECO:0000313" key="2">
    <source>
        <dbReference type="EMBL" id="GMF17538.1"/>
    </source>
</evidence>
<dbReference type="Proteomes" id="UP001165083">
    <property type="component" value="Unassembled WGS sequence"/>
</dbReference>
<gene>
    <name evidence="2" type="ORF">Plil01_000643100</name>
</gene>
<feature type="region of interest" description="Disordered" evidence="1">
    <location>
        <begin position="47"/>
        <end position="70"/>
    </location>
</feature>
<organism evidence="2 3">
    <name type="scientific">Phytophthora lilii</name>
    <dbReference type="NCBI Taxonomy" id="2077276"/>
    <lineage>
        <taxon>Eukaryota</taxon>
        <taxon>Sar</taxon>
        <taxon>Stramenopiles</taxon>
        <taxon>Oomycota</taxon>
        <taxon>Peronosporomycetes</taxon>
        <taxon>Peronosporales</taxon>
        <taxon>Peronosporaceae</taxon>
        <taxon>Phytophthora</taxon>
    </lineage>
</organism>
<dbReference type="OrthoDB" id="629492at2759"/>
<accession>A0A9W6TL90</accession>